<evidence type="ECO:0000313" key="3">
    <source>
        <dbReference type="Proteomes" id="UP001497482"/>
    </source>
</evidence>
<dbReference type="AlphaFoldDB" id="A0AAV2KVC5"/>
<feature type="region of interest" description="Disordered" evidence="1">
    <location>
        <begin position="1"/>
        <end position="103"/>
    </location>
</feature>
<sequence length="103" mass="11165">MGLCLRARLGPLPGQRNDTPTAAAQRVGVGSRTEGKRHGQTPQSQAQGQDMRYQQTRPPDCHKAQSHCKRQGDPTSTLHFTHHGLTAGPSTERTLLPPSSTCK</sequence>
<reference evidence="2 3" key="1">
    <citation type="submission" date="2024-04" db="EMBL/GenBank/DDBJ databases">
        <authorList>
            <person name="Waldvogel A.-M."/>
            <person name="Schoenle A."/>
        </authorList>
    </citation>
    <scope>NUCLEOTIDE SEQUENCE [LARGE SCALE GENOMIC DNA]</scope>
</reference>
<feature type="compositionally biased region" description="Polar residues" evidence="1">
    <location>
        <begin position="40"/>
        <end position="57"/>
    </location>
</feature>
<accession>A0AAV2KVC5</accession>
<evidence type="ECO:0000256" key="1">
    <source>
        <dbReference type="SAM" id="MobiDB-lite"/>
    </source>
</evidence>
<dbReference type="Proteomes" id="UP001497482">
    <property type="component" value="Chromosome 2"/>
</dbReference>
<name>A0AAV2KVC5_KNICA</name>
<protein>
    <submittedName>
        <fullName evidence="2">Uncharacterized protein</fullName>
    </submittedName>
</protein>
<gene>
    <name evidence="2" type="ORF">KC01_LOCUS21428</name>
</gene>
<keyword evidence="3" id="KW-1185">Reference proteome</keyword>
<dbReference type="EMBL" id="OZ035824">
    <property type="protein sequence ID" value="CAL1592136.1"/>
    <property type="molecule type" value="Genomic_DNA"/>
</dbReference>
<proteinExistence type="predicted"/>
<feature type="compositionally biased region" description="Polar residues" evidence="1">
    <location>
        <begin position="88"/>
        <end position="103"/>
    </location>
</feature>
<evidence type="ECO:0000313" key="2">
    <source>
        <dbReference type="EMBL" id="CAL1592136.1"/>
    </source>
</evidence>
<organism evidence="2 3">
    <name type="scientific">Knipowitschia caucasica</name>
    <name type="common">Caucasian dwarf goby</name>
    <name type="synonym">Pomatoschistus caucasicus</name>
    <dbReference type="NCBI Taxonomy" id="637954"/>
    <lineage>
        <taxon>Eukaryota</taxon>
        <taxon>Metazoa</taxon>
        <taxon>Chordata</taxon>
        <taxon>Craniata</taxon>
        <taxon>Vertebrata</taxon>
        <taxon>Euteleostomi</taxon>
        <taxon>Actinopterygii</taxon>
        <taxon>Neopterygii</taxon>
        <taxon>Teleostei</taxon>
        <taxon>Neoteleostei</taxon>
        <taxon>Acanthomorphata</taxon>
        <taxon>Gobiaria</taxon>
        <taxon>Gobiiformes</taxon>
        <taxon>Gobioidei</taxon>
        <taxon>Gobiidae</taxon>
        <taxon>Gobiinae</taxon>
        <taxon>Knipowitschia</taxon>
    </lineage>
</organism>